<dbReference type="Pfam" id="PF03969">
    <property type="entry name" value="AFG1_ATPase"/>
    <property type="match status" value="1"/>
</dbReference>
<name>A0ABM1F7W3_PRICU</name>
<proteinExistence type="inferred from homology"/>
<dbReference type="NCBIfam" id="NF040713">
    <property type="entry name" value="ZapE"/>
    <property type="match status" value="1"/>
</dbReference>
<comment type="similarity">
    <text evidence="1">Belongs to the AFG1 ATPase family.</text>
</comment>
<keyword evidence="2" id="KW-0547">Nucleotide-binding</keyword>
<evidence type="ECO:0000256" key="1">
    <source>
        <dbReference type="ARBA" id="ARBA00010322"/>
    </source>
</evidence>
<dbReference type="InterPro" id="IPR005654">
    <property type="entry name" value="ATPase_AFG1-like"/>
</dbReference>
<evidence type="ECO:0000256" key="2">
    <source>
        <dbReference type="ARBA" id="ARBA00022741"/>
    </source>
</evidence>
<dbReference type="RefSeq" id="XP_014680534.1">
    <property type="nucleotide sequence ID" value="XM_014825048.1"/>
</dbReference>
<keyword evidence="4" id="KW-1185">Reference proteome</keyword>
<dbReference type="Proteomes" id="UP000695022">
    <property type="component" value="Unplaced"/>
</dbReference>
<keyword evidence="3" id="KW-0067">ATP-binding</keyword>
<dbReference type="GeneID" id="106820539"/>
<protein>
    <submittedName>
        <fullName evidence="5">Cell division protein ZapE-like</fullName>
    </submittedName>
</protein>
<dbReference type="PANTHER" id="PTHR12169">
    <property type="entry name" value="ATPASE N2B"/>
    <property type="match status" value="1"/>
</dbReference>
<dbReference type="InterPro" id="IPR020591">
    <property type="entry name" value="Chromosome_initiator_DnaA-like"/>
</dbReference>
<reference evidence="5" key="1">
    <citation type="submission" date="2025-08" db="UniProtKB">
        <authorList>
            <consortium name="RefSeq"/>
        </authorList>
    </citation>
    <scope>IDENTIFICATION</scope>
</reference>
<dbReference type="PRINTS" id="PR00051">
    <property type="entry name" value="DNAA"/>
</dbReference>
<sequence>MELQTVYNALLAPCSTDRRTHFGNFFSRTGKINKAKPSRKGLYLWGGVGRGKTHLVDYFFKLIPSKKKLRLHFHRFMQLVHEDLATLKHVEDPLQTVAKNLSHKADIICLDEMHVNDITDAMLLGKLFEHLFEQNVVLVTTSNRPPQD</sequence>
<dbReference type="SUPFAM" id="SSF52540">
    <property type="entry name" value="P-loop containing nucleoside triphosphate hydrolases"/>
    <property type="match status" value="1"/>
</dbReference>
<evidence type="ECO:0000313" key="4">
    <source>
        <dbReference type="Proteomes" id="UP000695022"/>
    </source>
</evidence>
<gene>
    <name evidence="5" type="primary">LOC106820539</name>
</gene>
<evidence type="ECO:0000313" key="5">
    <source>
        <dbReference type="RefSeq" id="XP_014680534.1"/>
    </source>
</evidence>
<accession>A0ABM1F7W3</accession>
<organism evidence="4 5">
    <name type="scientific">Priapulus caudatus</name>
    <name type="common">Priapulid worm</name>
    <dbReference type="NCBI Taxonomy" id="37621"/>
    <lineage>
        <taxon>Eukaryota</taxon>
        <taxon>Metazoa</taxon>
        <taxon>Ecdysozoa</taxon>
        <taxon>Scalidophora</taxon>
        <taxon>Priapulida</taxon>
        <taxon>Priapulimorpha</taxon>
        <taxon>Priapulimorphida</taxon>
        <taxon>Priapulidae</taxon>
        <taxon>Priapulus</taxon>
    </lineage>
</organism>
<feature type="non-terminal residue" evidence="5">
    <location>
        <position position="148"/>
    </location>
</feature>
<evidence type="ECO:0000256" key="3">
    <source>
        <dbReference type="ARBA" id="ARBA00022840"/>
    </source>
</evidence>
<dbReference type="PANTHER" id="PTHR12169:SF6">
    <property type="entry name" value="AFG1-LIKE ATPASE"/>
    <property type="match status" value="1"/>
</dbReference>
<dbReference type="InterPro" id="IPR027417">
    <property type="entry name" value="P-loop_NTPase"/>
</dbReference>
<dbReference type="Gene3D" id="3.40.50.300">
    <property type="entry name" value="P-loop containing nucleotide triphosphate hydrolases"/>
    <property type="match status" value="1"/>
</dbReference>